<accession>A0A1I4IHH6</accession>
<dbReference type="OrthoDB" id="9799110at2"/>
<dbReference type="InterPro" id="IPR005260">
    <property type="entry name" value="Asp_kin_monofn"/>
</dbReference>
<dbReference type="PROSITE" id="PS00324">
    <property type="entry name" value="ASPARTOKINASE"/>
    <property type="match status" value="1"/>
</dbReference>
<dbReference type="Proteomes" id="UP000199520">
    <property type="component" value="Unassembled WGS sequence"/>
</dbReference>
<dbReference type="GO" id="GO:0004072">
    <property type="term" value="F:aspartate kinase activity"/>
    <property type="evidence" value="ECO:0007669"/>
    <property type="project" value="UniProtKB-EC"/>
</dbReference>
<dbReference type="PIRSF" id="PIRSF000726">
    <property type="entry name" value="Asp_kin"/>
    <property type="match status" value="1"/>
</dbReference>
<dbReference type="UniPathway" id="UPA00034">
    <property type="reaction ID" value="UER00015"/>
</dbReference>
<dbReference type="InterPro" id="IPR045865">
    <property type="entry name" value="ACT-like_dom_sf"/>
</dbReference>
<feature type="domain" description="ACT" evidence="19">
    <location>
        <begin position="349"/>
        <end position="411"/>
    </location>
</feature>
<dbReference type="FunFam" id="3.40.1160.10:FF:000002">
    <property type="entry name" value="Aspartokinase"/>
    <property type="match status" value="1"/>
</dbReference>
<evidence type="ECO:0000256" key="2">
    <source>
        <dbReference type="ARBA" id="ARBA00004766"/>
    </source>
</evidence>
<dbReference type="Pfam" id="PF00696">
    <property type="entry name" value="AA_kinase"/>
    <property type="match status" value="1"/>
</dbReference>
<dbReference type="Pfam" id="PF22468">
    <property type="entry name" value="ACT_9"/>
    <property type="match status" value="1"/>
</dbReference>
<evidence type="ECO:0000256" key="6">
    <source>
        <dbReference type="ARBA" id="ARBA00022605"/>
    </source>
</evidence>
<dbReference type="PROSITE" id="PS51671">
    <property type="entry name" value="ACT"/>
    <property type="match status" value="2"/>
</dbReference>
<dbReference type="InterPro" id="IPR001341">
    <property type="entry name" value="Asp_kinase"/>
</dbReference>
<gene>
    <name evidence="20" type="ORF">SAMN04490355_100854</name>
</gene>
<keyword evidence="21" id="KW-1185">Reference proteome</keyword>
<dbReference type="PANTHER" id="PTHR21499">
    <property type="entry name" value="ASPARTATE KINASE"/>
    <property type="match status" value="1"/>
</dbReference>
<dbReference type="InterPro" id="IPR001048">
    <property type="entry name" value="Asp/Glu/Uridylate_kinase"/>
</dbReference>
<name>A0A1I4IHH6_9FIRM</name>
<dbReference type="InterPro" id="IPR036393">
    <property type="entry name" value="AceGlu_kinase-like_sf"/>
</dbReference>
<evidence type="ECO:0000313" key="21">
    <source>
        <dbReference type="Proteomes" id="UP000199520"/>
    </source>
</evidence>
<evidence type="ECO:0000256" key="15">
    <source>
        <dbReference type="ARBA" id="ARBA00063835"/>
    </source>
</evidence>
<keyword evidence="13" id="KW-0457">Lysine biosynthesis</keyword>
<feature type="binding site" evidence="16">
    <location>
        <position position="186"/>
    </location>
    <ligand>
        <name>ATP</name>
        <dbReference type="ChEBI" id="CHEBI:30616"/>
    </ligand>
</feature>
<keyword evidence="9 16" id="KW-0547">Nucleotide-binding</keyword>
<dbReference type="NCBIfam" id="TIGR00657">
    <property type="entry name" value="asp_kinases"/>
    <property type="match status" value="1"/>
</dbReference>
<evidence type="ECO:0000256" key="8">
    <source>
        <dbReference type="ARBA" id="ARBA00022737"/>
    </source>
</evidence>
<dbReference type="GO" id="GO:0005829">
    <property type="term" value="C:cytosol"/>
    <property type="evidence" value="ECO:0007669"/>
    <property type="project" value="TreeGrafter"/>
</dbReference>
<dbReference type="UniPathway" id="UPA00051">
    <property type="reaction ID" value="UER00462"/>
</dbReference>
<dbReference type="GO" id="GO:0019877">
    <property type="term" value="P:diaminopimelate biosynthetic process"/>
    <property type="evidence" value="ECO:0007669"/>
    <property type="project" value="UniProtKB-KW"/>
</dbReference>
<dbReference type="GO" id="GO:0009090">
    <property type="term" value="P:homoserine biosynthetic process"/>
    <property type="evidence" value="ECO:0007669"/>
    <property type="project" value="TreeGrafter"/>
</dbReference>
<comment type="pathway">
    <text evidence="2 18">Amino-acid biosynthesis; L-lysine biosynthesis via DAP pathway; (S)-tetrahydrodipicolinate from L-aspartate: step 1/4.</text>
</comment>
<evidence type="ECO:0000256" key="17">
    <source>
        <dbReference type="RuleBase" id="RU003448"/>
    </source>
</evidence>
<evidence type="ECO:0000256" key="12">
    <source>
        <dbReference type="ARBA" id="ARBA00022915"/>
    </source>
</evidence>
<dbReference type="GO" id="GO:0005524">
    <property type="term" value="F:ATP binding"/>
    <property type="evidence" value="ECO:0007669"/>
    <property type="project" value="UniProtKB-KW"/>
</dbReference>
<evidence type="ECO:0000259" key="19">
    <source>
        <dbReference type="PROSITE" id="PS51671"/>
    </source>
</evidence>
<dbReference type="SUPFAM" id="SSF55021">
    <property type="entry name" value="ACT-like"/>
    <property type="match status" value="2"/>
</dbReference>
<evidence type="ECO:0000256" key="1">
    <source>
        <dbReference type="ARBA" id="ARBA00003121"/>
    </source>
</evidence>
<dbReference type="InterPro" id="IPR054352">
    <property type="entry name" value="ACT_Aspartokinase"/>
</dbReference>
<keyword evidence="11 16" id="KW-0067">ATP-binding</keyword>
<feature type="binding site" evidence="16">
    <location>
        <position position="47"/>
    </location>
    <ligand>
        <name>substrate</name>
    </ligand>
</feature>
<comment type="catalytic activity">
    <reaction evidence="14 17">
        <text>L-aspartate + ATP = 4-phospho-L-aspartate + ADP</text>
        <dbReference type="Rhea" id="RHEA:23776"/>
        <dbReference type="ChEBI" id="CHEBI:29991"/>
        <dbReference type="ChEBI" id="CHEBI:30616"/>
        <dbReference type="ChEBI" id="CHEBI:57535"/>
        <dbReference type="ChEBI" id="CHEBI:456216"/>
        <dbReference type="EC" id="2.7.2.4"/>
    </reaction>
</comment>
<dbReference type="PANTHER" id="PTHR21499:SF3">
    <property type="entry name" value="ASPARTOKINASE"/>
    <property type="match status" value="1"/>
</dbReference>
<evidence type="ECO:0000313" key="20">
    <source>
        <dbReference type="EMBL" id="SFL53755.1"/>
    </source>
</evidence>
<dbReference type="AlphaFoldDB" id="A0A1I4IHH6"/>
<protein>
    <recommendedName>
        <fullName evidence="17">Aspartokinase</fullName>
        <ecNumber evidence="17">2.7.2.4</ecNumber>
    </recommendedName>
</protein>
<dbReference type="Pfam" id="PF01842">
    <property type="entry name" value="ACT"/>
    <property type="match status" value="1"/>
</dbReference>
<comment type="subunit">
    <text evidence="15">Tetramer consisting of 2 isoforms Alpha (catalytic and regulation) and of a homodimer of 2 isoforms Beta (regulation).</text>
</comment>
<dbReference type="InterPro" id="IPR041740">
    <property type="entry name" value="AKii-LysC-BS"/>
</dbReference>
<reference evidence="21" key="1">
    <citation type="submission" date="2016-10" db="EMBL/GenBank/DDBJ databases">
        <authorList>
            <person name="Varghese N."/>
            <person name="Submissions S."/>
        </authorList>
    </citation>
    <scope>NUCLEOTIDE SEQUENCE [LARGE SCALE GENOMIC DNA]</scope>
    <source>
        <strain evidence="21">DSM 13327</strain>
    </source>
</reference>
<dbReference type="GO" id="GO:0009088">
    <property type="term" value="P:threonine biosynthetic process"/>
    <property type="evidence" value="ECO:0007669"/>
    <property type="project" value="UniProtKB-UniPathway"/>
</dbReference>
<dbReference type="GO" id="GO:0009089">
    <property type="term" value="P:lysine biosynthetic process via diaminopimelate"/>
    <property type="evidence" value="ECO:0007669"/>
    <property type="project" value="UniProtKB-UniPathway"/>
</dbReference>
<proteinExistence type="inferred from homology"/>
<dbReference type="SUPFAM" id="SSF53633">
    <property type="entry name" value="Carbamate kinase-like"/>
    <property type="match status" value="1"/>
</dbReference>
<organism evidence="20 21">
    <name type="scientific">Pelosinus propionicus DSM 13327</name>
    <dbReference type="NCBI Taxonomy" id="1123291"/>
    <lineage>
        <taxon>Bacteria</taxon>
        <taxon>Bacillati</taxon>
        <taxon>Bacillota</taxon>
        <taxon>Negativicutes</taxon>
        <taxon>Selenomonadales</taxon>
        <taxon>Sporomusaceae</taxon>
        <taxon>Pelosinus</taxon>
    </lineage>
</organism>
<evidence type="ECO:0000256" key="16">
    <source>
        <dbReference type="PIRSR" id="PIRSR000726-1"/>
    </source>
</evidence>
<evidence type="ECO:0000256" key="3">
    <source>
        <dbReference type="ARBA" id="ARBA00004986"/>
    </source>
</evidence>
<evidence type="ECO:0000256" key="13">
    <source>
        <dbReference type="ARBA" id="ARBA00023154"/>
    </source>
</evidence>
<evidence type="ECO:0000256" key="4">
    <source>
        <dbReference type="ARBA" id="ARBA00005139"/>
    </source>
</evidence>
<evidence type="ECO:0000256" key="7">
    <source>
        <dbReference type="ARBA" id="ARBA00022679"/>
    </source>
</evidence>
<dbReference type="InterPro" id="IPR018042">
    <property type="entry name" value="Aspartate_kinase_CS"/>
</dbReference>
<dbReference type="CDD" id="cd04913">
    <property type="entry name" value="ACT_AKii-LysC-BS-like_1"/>
    <property type="match status" value="1"/>
</dbReference>
<dbReference type="NCBIfam" id="NF005154">
    <property type="entry name" value="PRK06635.1-2"/>
    <property type="match status" value="1"/>
</dbReference>
<dbReference type="EC" id="2.7.2.4" evidence="17"/>
<dbReference type="Gene3D" id="3.30.2130.10">
    <property type="entry name" value="VC0802-like"/>
    <property type="match status" value="1"/>
</dbReference>
<dbReference type="CDD" id="cd04261">
    <property type="entry name" value="AAK_AKii-LysC-BS"/>
    <property type="match status" value="1"/>
</dbReference>
<comment type="function">
    <text evidence="1">Catalyzes the phosphorylation of the beta-carboxyl group of aspartic acid with ATP to yield 4-phospho-L-aspartate, which is involved in the branched biosynthetic pathway leading to the biosynthesis of amino acids threonine, isoleucine and methionine.</text>
</comment>
<evidence type="ECO:0000256" key="9">
    <source>
        <dbReference type="ARBA" id="ARBA00022741"/>
    </source>
</evidence>
<feature type="domain" description="ACT" evidence="19">
    <location>
        <begin position="267"/>
        <end position="343"/>
    </location>
</feature>
<dbReference type="CDD" id="cd04923">
    <property type="entry name" value="ACT_AK-LysC-DapG-like_2"/>
    <property type="match status" value="1"/>
</dbReference>
<dbReference type="RefSeq" id="WP_090933867.1">
    <property type="nucleotide sequence ID" value="NZ_FOTS01000008.1"/>
</dbReference>
<keyword evidence="7 17" id="KW-0808">Transferase</keyword>
<dbReference type="FunFam" id="3.30.2130.10:FF:000001">
    <property type="entry name" value="Bifunctional aspartokinase/homoserine dehydrogenase"/>
    <property type="match status" value="1"/>
</dbReference>
<dbReference type="EMBL" id="FOTS01000008">
    <property type="protein sequence ID" value="SFL53755.1"/>
    <property type="molecule type" value="Genomic_DNA"/>
</dbReference>
<keyword evidence="12" id="KW-0220">Diaminopimelate biosynthesis</keyword>
<sequence length="411" mass="44074">MALIVKKFGGSSVATPEKIMAVAQRVLREKGPEDKMVVVVSAMGDTTDNLITLANTLVGQPYTYAREMDMLLSTGEQVTIALLAMTFSKLGHPAISLTGSQAGIKTNSAYTKGRINNVNPVRVLEQLDQGNIVVVAGFQGSNDAGDILTLGRGGSDTSAVALAGALKADVCEIFTDVDGIYSADPRIVPDARRMKEITCDEMLEMARLGAGVMQPRSVEMGKHYGIPIHVRSTFTQDMGTFIREVCTMEEKEFIIKGVAHDTNVAKIGILGVPNRPGIAFKIFSALAKANIDVDMIVQSIRNTDKDIIDMIFTIAQPDLPQTKKIIEELGEEMDFLGTLIDNQVAKVSIVGAGMLGSPGIAANMFGALSDAEVNIEVISTSEISISCIIQADRVKEAVNAIHARFFPKNPE</sequence>
<keyword evidence="6 18" id="KW-0028">Amino-acid biosynthesis</keyword>
<comment type="pathway">
    <text evidence="3 18">Amino-acid biosynthesis; L-methionine biosynthesis via de novo pathway; L-homoserine from L-aspartate: step 1/3.</text>
</comment>
<comment type="similarity">
    <text evidence="5 17">Belongs to the aspartokinase family.</text>
</comment>
<feature type="binding site" evidence="16">
    <location>
        <position position="76"/>
    </location>
    <ligand>
        <name>substrate</name>
    </ligand>
</feature>
<dbReference type="STRING" id="1123291.SAMN04490355_100854"/>
<keyword evidence="8" id="KW-0677">Repeat</keyword>
<dbReference type="NCBIfam" id="NF005155">
    <property type="entry name" value="PRK06635.1-4"/>
    <property type="match status" value="1"/>
</dbReference>
<dbReference type="Gene3D" id="3.40.1160.10">
    <property type="entry name" value="Acetylglutamate kinase-like"/>
    <property type="match status" value="1"/>
</dbReference>
<comment type="pathway">
    <text evidence="4 18">Amino-acid biosynthesis; L-threonine biosynthesis; L-threonine from L-aspartate: step 1/5.</text>
</comment>
<dbReference type="UniPathway" id="UPA00050">
    <property type="reaction ID" value="UER00461"/>
</dbReference>
<feature type="binding site" evidence="16">
    <location>
        <begin position="7"/>
        <end position="10"/>
    </location>
    <ligand>
        <name>ATP</name>
        <dbReference type="ChEBI" id="CHEBI:30616"/>
    </ligand>
</feature>
<keyword evidence="10 17" id="KW-0418">Kinase</keyword>
<feature type="binding site" evidence="16">
    <location>
        <begin position="175"/>
        <end position="176"/>
    </location>
    <ligand>
        <name>ATP</name>
        <dbReference type="ChEBI" id="CHEBI:30616"/>
    </ligand>
</feature>
<evidence type="ECO:0000256" key="18">
    <source>
        <dbReference type="RuleBase" id="RU004249"/>
    </source>
</evidence>
<evidence type="ECO:0000256" key="10">
    <source>
        <dbReference type="ARBA" id="ARBA00022777"/>
    </source>
</evidence>
<dbReference type="NCBIfam" id="TIGR00656">
    <property type="entry name" value="asp_kin_monofn"/>
    <property type="match status" value="1"/>
</dbReference>
<feature type="binding site" evidence="16">
    <location>
        <position position="181"/>
    </location>
    <ligand>
        <name>ATP</name>
        <dbReference type="ChEBI" id="CHEBI:30616"/>
    </ligand>
</feature>
<evidence type="ECO:0000256" key="14">
    <source>
        <dbReference type="ARBA" id="ARBA00047872"/>
    </source>
</evidence>
<evidence type="ECO:0000256" key="5">
    <source>
        <dbReference type="ARBA" id="ARBA00010122"/>
    </source>
</evidence>
<dbReference type="InterPro" id="IPR002912">
    <property type="entry name" value="ACT_dom"/>
</dbReference>
<evidence type="ECO:0000256" key="11">
    <source>
        <dbReference type="ARBA" id="ARBA00022840"/>
    </source>
</evidence>